<evidence type="ECO:0000259" key="1">
    <source>
        <dbReference type="SMART" id="SM00148"/>
    </source>
</evidence>
<dbReference type="Proteomes" id="UP001239994">
    <property type="component" value="Unassembled WGS sequence"/>
</dbReference>
<dbReference type="GO" id="GO:0006629">
    <property type="term" value="P:lipid metabolic process"/>
    <property type="evidence" value="ECO:0007669"/>
    <property type="project" value="InterPro"/>
</dbReference>
<dbReference type="PANTHER" id="PTHR13593">
    <property type="match status" value="1"/>
</dbReference>
<dbReference type="InterPro" id="IPR051057">
    <property type="entry name" value="PI-PLC_domain"/>
</dbReference>
<dbReference type="InterPro" id="IPR017946">
    <property type="entry name" value="PLC-like_Pdiesterase_TIM-brl"/>
</dbReference>
<accession>A0AAD8ZW57</accession>
<evidence type="ECO:0000313" key="3">
    <source>
        <dbReference type="Proteomes" id="UP001239994"/>
    </source>
</evidence>
<dbReference type="SMART" id="SM00148">
    <property type="entry name" value="PLCXc"/>
    <property type="match status" value="1"/>
</dbReference>
<feature type="domain" description="Phosphatidylinositol-specific phospholipase C X" evidence="1">
    <location>
        <begin position="51"/>
        <end position="181"/>
    </location>
</feature>
<dbReference type="InterPro" id="IPR000909">
    <property type="entry name" value="PLipase_C_PInositol-sp_X_dom"/>
</dbReference>
<evidence type="ECO:0000313" key="2">
    <source>
        <dbReference type="EMBL" id="KAK1806407.1"/>
    </source>
</evidence>
<sequence length="359" mass="40554">MTQQLTFMIRQLHGETDSQDLSQAFNDREKLQLPSGYRADWMKSLNSNLLLSQITLPGTHDTMALYGGPAAECQAWSLEDQLRAGIRYLDLRVFEFENTLHLMHGVIYEHSAFTTVVETLKKFLSEFPSETVLVRVKPDMFDKCKVQGMVQKIIENDNNVWVESTIPHIGEVRGKFVFVQKDDFKLGIPLLETDTKDDYKVVHIEKKEEETGQHLSQAAKECGANSVVLTYSSGTGIGTFKGMFLTPKKYFRMSLTVTRAEGVTVFTVISNPKSKWPPFYQILGSMCYSLVCSVSQRVMWQLGAVHSILGVGIPYYTRYKSRSTLHTIQIVVGVMNLGYGSLHVTSFDTFSEISGHTLF</sequence>
<name>A0AAD8ZW57_9TELE</name>
<dbReference type="GO" id="GO:0008081">
    <property type="term" value="F:phosphoric diester hydrolase activity"/>
    <property type="evidence" value="ECO:0007669"/>
    <property type="project" value="InterPro"/>
</dbReference>
<protein>
    <recommendedName>
        <fullName evidence="1">Phosphatidylinositol-specific phospholipase C X domain-containing protein</fullName>
    </recommendedName>
</protein>
<proteinExistence type="predicted"/>
<dbReference type="EMBL" id="JAROKS010000001">
    <property type="protein sequence ID" value="KAK1806407.1"/>
    <property type="molecule type" value="Genomic_DNA"/>
</dbReference>
<keyword evidence="3" id="KW-1185">Reference proteome</keyword>
<dbReference type="Pfam" id="PF00388">
    <property type="entry name" value="PI-PLC-X"/>
    <property type="match status" value="1"/>
</dbReference>
<gene>
    <name evidence="2" type="ORF">P4O66_004928</name>
</gene>
<organism evidence="2 3">
    <name type="scientific">Electrophorus voltai</name>
    <dbReference type="NCBI Taxonomy" id="2609070"/>
    <lineage>
        <taxon>Eukaryota</taxon>
        <taxon>Metazoa</taxon>
        <taxon>Chordata</taxon>
        <taxon>Craniata</taxon>
        <taxon>Vertebrata</taxon>
        <taxon>Euteleostomi</taxon>
        <taxon>Actinopterygii</taxon>
        <taxon>Neopterygii</taxon>
        <taxon>Teleostei</taxon>
        <taxon>Ostariophysi</taxon>
        <taxon>Gymnotiformes</taxon>
        <taxon>Gymnotoidei</taxon>
        <taxon>Gymnotidae</taxon>
        <taxon>Electrophorus</taxon>
    </lineage>
</organism>
<comment type="caution">
    <text evidence="2">The sequence shown here is derived from an EMBL/GenBank/DDBJ whole genome shotgun (WGS) entry which is preliminary data.</text>
</comment>
<dbReference type="PANTHER" id="PTHR13593:SF147">
    <property type="entry name" value="1-PHOSPHATIDYLINOSITOL PHOSPHODIESTERASE-LIKE-RELATED"/>
    <property type="match status" value="1"/>
</dbReference>
<reference evidence="2" key="1">
    <citation type="submission" date="2023-03" db="EMBL/GenBank/DDBJ databases">
        <title>Electrophorus voltai genome.</title>
        <authorList>
            <person name="Bian C."/>
        </authorList>
    </citation>
    <scope>NUCLEOTIDE SEQUENCE</scope>
    <source>
        <strain evidence="2">CB-2022</strain>
        <tissue evidence="2">Muscle</tissue>
    </source>
</reference>
<dbReference type="PROSITE" id="PS50007">
    <property type="entry name" value="PIPLC_X_DOMAIN"/>
    <property type="match status" value="1"/>
</dbReference>
<dbReference type="AlphaFoldDB" id="A0AAD8ZW57"/>
<dbReference type="Gene3D" id="3.20.20.190">
    <property type="entry name" value="Phosphatidylinositol (PI) phosphodiesterase"/>
    <property type="match status" value="1"/>
</dbReference>
<dbReference type="SUPFAM" id="SSF51695">
    <property type="entry name" value="PLC-like phosphodiesterases"/>
    <property type="match status" value="1"/>
</dbReference>